<keyword evidence="1" id="KW-0004">4Fe-4S</keyword>
<feature type="domain" description="4Fe-4S ferredoxin-type" evidence="5">
    <location>
        <begin position="220"/>
        <end position="244"/>
    </location>
</feature>
<comment type="caution">
    <text evidence="6">The sequence shown here is derived from an EMBL/GenBank/DDBJ whole genome shotgun (WGS) entry which is preliminary data.</text>
</comment>
<organism evidence="6">
    <name type="scientific">hydrocarbon metagenome</name>
    <dbReference type="NCBI Taxonomy" id="938273"/>
    <lineage>
        <taxon>unclassified sequences</taxon>
        <taxon>metagenomes</taxon>
        <taxon>ecological metagenomes</taxon>
    </lineage>
</organism>
<evidence type="ECO:0000259" key="5">
    <source>
        <dbReference type="PROSITE" id="PS51379"/>
    </source>
</evidence>
<dbReference type="InterPro" id="IPR050572">
    <property type="entry name" value="Fe-S_Ferredoxin"/>
</dbReference>
<gene>
    <name evidence="6" type="ORF">ASZ90_011338</name>
</gene>
<dbReference type="InterPro" id="IPR017896">
    <property type="entry name" value="4Fe4S_Fe-S-bd"/>
</dbReference>
<dbReference type="PROSITE" id="PS00198">
    <property type="entry name" value="4FE4S_FER_1"/>
    <property type="match status" value="2"/>
</dbReference>
<dbReference type="Gene3D" id="3.30.70.20">
    <property type="match status" value="1"/>
</dbReference>
<evidence type="ECO:0000256" key="4">
    <source>
        <dbReference type="ARBA" id="ARBA00023014"/>
    </source>
</evidence>
<dbReference type="Pfam" id="PF12838">
    <property type="entry name" value="Fer4_7"/>
    <property type="match status" value="1"/>
</dbReference>
<proteinExistence type="predicted"/>
<dbReference type="PANTHER" id="PTHR43687:SF1">
    <property type="entry name" value="FERREDOXIN III"/>
    <property type="match status" value="1"/>
</dbReference>
<feature type="domain" description="4Fe-4S ferredoxin-type" evidence="5">
    <location>
        <begin position="186"/>
        <end position="215"/>
    </location>
</feature>
<evidence type="ECO:0000313" key="6">
    <source>
        <dbReference type="EMBL" id="KUG18942.1"/>
    </source>
</evidence>
<sequence>MTATVYFTDLRARSSRESKVQKIVRLFDAAGFSGLIRPGDLTAIKVHVGERGNDSYINPVFVRQIVDRVKERGGKPFITDTSTLYLGSRSNAVDHLTTAIEHGFAYAVVGAPVIIADGLRGGHGVDVEIRKKHFASVRIAGDITAAKSMIVLSHVKGHDLAGFGGAIKNLAMGCATAKGKAEQHAGRPIVDQERCEGCGICTIVCPQAAMEITGKGTVCNVEHCVGCGDCMRHCPQAAIDFDWSVELLPFLERMTEYAYGALQGKQQKTGFINFLLSITPDCDCVPWSDAPLVPDIGILASTDPVAIDRASYDLVNSQQGLQKSHLRSGHAPGEDKFKGAWEYTEGRHQFAYGEEIGLGTEDYRLVEVSE</sequence>
<dbReference type="InterPro" id="IPR007160">
    <property type="entry name" value="DUF362"/>
</dbReference>
<keyword evidence="2" id="KW-0479">Metal-binding</keyword>
<keyword evidence="3" id="KW-0408">Iron</keyword>
<evidence type="ECO:0000256" key="3">
    <source>
        <dbReference type="ARBA" id="ARBA00023004"/>
    </source>
</evidence>
<dbReference type="GO" id="GO:0046872">
    <property type="term" value="F:metal ion binding"/>
    <property type="evidence" value="ECO:0007669"/>
    <property type="project" value="UniProtKB-KW"/>
</dbReference>
<reference evidence="6" key="1">
    <citation type="journal article" date="2015" name="Proc. Natl. Acad. Sci. U.S.A.">
        <title>Networks of energetic and metabolic interactions define dynamics in microbial communities.</title>
        <authorList>
            <person name="Embree M."/>
            <person name="Liu J.K."/>
            <person name="Al-Bassam M.M."/>
            <person name="Zengler K."/>
        </authorList>
    </citation>
    <scope>NUCLEOTIDE SEQUENCE</scope>
</reference>
<dbReference type="SUPFAM" id="SSF54862">
    <property type="entry name" value="4Fe-4S ferredoxins"/>
    <property type="match status" value="1"/>
</dbReference>
<keyword evidence="4" id="KW-0411">Iron-sulfur</keyword>
<dbReference type="AlphaFoldDB" id="A0A0W8FDW8"/>
<accession>A0A0W8FDW8</accession>
<protein>
    <submittedName>
        <fullName evidence="6">Ferredoxin</fullName>
    </submittedName>
</protein>
<evidence type="ECO:0000256" key="1">
    <source>
        <dbReference type="ARBA" id="ARBA00022485"/>
    </source>
</evidence>
<dbReference type="InterPro" id="IPR017900">
    <property type="entry name" value="4Fe4S_Fe_S_CS"/>
</dbReference>
<dbReference type="PROSITE" id="PS51379">
    <property type="entry name" value="4FE4S_FER_2"/>
    <property type="match status" value="2"/>
</dbReference>
<name>A0A0W8FDW8_9ZZZZ</name>
<dbReference type="Pfam" id="PF04015">
    <property type="entry name" value="DUF362"/>
    <property type="match status" value="1"/>
</dbReference>
<dbReference type="PANTHER" id="PTHR43687">
    <property type="entry name" value="ADENYLYLSULFATE REDUCTASE, BETA SUBUNIT"/>
    <property type="match status" value="1"/>
</dbReference>
<dbReference type="GO" id="GO:0051539">
    <property type="term" value="F:4 iron, 4 sulfur cluster binding"/>
    <property type="evidence" value="ECO:0007669"/>
    <property type="project" value="UniProtKB-KW"/>
</dbReference>
<evidence type="ECO:0000256" key="2">
    <source>
        <dbReference type="ARBA" id="ARBA00022723"/>
    </source>
</evidence>
<dbReference type="EMBL" id="LNQE01001345">
    <property type="protein sequence ID" value="KUG18942.1"/>
    <property type="molecule type" value="Genomic_DNA"/>
</dbReference>